<reference evidence="1 2" key="1">
    <citation type="submission" date="2019-06" db="EMBL/GenBank/DDBJ databases">
        <title>Genome Sequence of the Brown Rot Fungal Pathogen Monilinia laxa.</title>
        <authorList>
            <person name="De Miccolis Angelini R.M."/>
            <person name="Landi L."/>
            <person name="Abate D."/>
            <person name="Pollastro S."/>
            <person name="Romanazzi G."/>
            <person name="Faretra F."/>
        </authorList>
    </citation>
    <scope>NUCLEOTIDE SEQUENCE [LARGE SCALE GENOMIC DNA]</scope>
    <source>
        <strain evidence="1 2">Mlax316</strain>
    </source>
</reference>
<dbReference type="EMBL" id="VIGI01000004">
    <property type="protein sequence ID" value="KAB8301189.1"/>
    <property type="molecule type" value="Genomic_DNA"/>
</dbReference>
<evidence type="ECO:0000313" key="1">
    <source>
        <dbReference type="EMBL" id="KAB8301189.1"/>
    </source>
</evidence>
<name>A0A5N6KCM2_MONLA</name>
<dbReference type="Proteomes" id="UP000326757">
    <property type="component" value="Unassembled WGS sequence"/>
</dbReference>
<protein>
    <submittedName>
        <fullName evidence="1">Uncharacterized protein</fullName>
    </submittedName>
</protein>
<organism evidence="1 2">
    <name type="scientific">Monilinia laxa</name>
    <name type="common">Brown rot fungus</name>
    <name type="synonym">Sclerotinia laxa</name>
    <dbReference type="NCBI Taxonomy" id="61186"/>
    <lineage>
        <taxon>Eukaryota</taxon>
        <taxon>Fungi</taxon>
        <taxon>Dikarya</taxon>
        <taxon>Ascomycota</taxon>
        <taxon>Pezizomycotina</taxon>
        <taxon>Leotiomycetes</taxon>
        <taxon>Helotiales</taxon>
        <taxon>Sclerotiniaceae</taxon>
        <taxon>Monilinia</taxon>
    </lineage>
</organism>
<dbReference type="AlphaFoldDB" id="A0A5N6KCM2"/>
<accession>A0A5N6KCM2</accession>
<gene>
    <name evidence="1" type="ORF">EYC80_003082</name>
</gene>
<evidence type="ECO:0000313" key="2">
    <source>
        <dbReference type="Proteomes" id="UP000326757"/>
    </source>
</evidence>
<sequence length="133" mass="15265">MPAQVYTDLDSHDSTTTPLDVIQAIKTMSCEVIGTDCFCKYKLTLYSIYYELDQHTFIYFWWLLLVLTWSVKVAETPGFEVHHTPVSSGPSLLKVANLSLRSKVHELQLCWYDAATYICIYQCRMSILEALSP</sequence>
<keyword evidence="2" id="KW-1185">Reference proteome</keyword>
<comment type="caution">
    <text evidence="1">The sequence shown here is derived from an EMBL/GenBank/DDBJ whole genome shotgun (WGS) entry which is preliminary data.</text>
</comment>
<proteinExistence type="predicted"/>